<dbReference type="RefSeq" id="WP_090555610.1">
    <property type="nucleotide sequence ID" value="NZ_FNRA01000002.1"/>
</dbReference>
<evidence type="ECO:0000313" key="11">
    <source>
        <dbReference type="Proteomes" id="UP000198850"/>
    </source>
</evidence>
<dbReference type="GO" id="GO:0046872">
    <property type="term" value="F:metal ion binding"/>
    <property type="evidence" value="ECO:0007669"/>
    <property type="project" value="UniProtKB-KW"/>
</dbReference>
<evidence type="ECO:0000259" key="9">
    <source>
        <dbReference type="Pfam" id="PF01979"/>
    </source>
</evidence>
<dbReference type="NCBIfam" id="TIGR00221">
    <property type="entry name" value="nagA"/>
    <property type="match status" value="1"/>
</dbReference>
<keyword evidence="4 5" id="KW-0119">Carbohydrate metabolism</keyword>
<dbReference type="PIRSF" id="PIRSF038994">
    <property type="entry name" value="NagA"/>
    <property type="match status" value="1"/>
</dbReference>
<dbReference type="PANTHER" id="PTHR11113:SF14">
    <property type="entry name" value="N-ACETYLGLUCOSAMINE-6-PHOSPHATE DEACETYLASE"/>
    <property type="match status" value="1"/>
</dbReference>
<reference evidence="10 11" key="1">
    <citation type="submission" date="2016-10" db="EMBL/GenBank/DDBJ databases">
        <authorList>
            <person name="de Groot N.N."/>
        </authorList>
    </citation>
    <scope>NUCLEOTIDE SEQUENCE [LARGE SCALE GENOMIC DNA]</scope>
    <source>
        <strain evidence="10 11">DSM 19033</strain>
    </source>
</reference>
<keyword evidence="3 5" id="KW-0378">Hydrolase</keyword>
<feature type="binding site" evidence="8">
    <location>
        <position position="191"/>
    </location>
    <ligand>
        <name>Zn(2+)</name>
        <dbReference type="ChEBI" id="CHEBI:29105"/>
    </ligand>
</feature>
<feature type="active site" description="Proton donor/acceptor" evidence="6">
    <location>
        <position position="269"/>
    </location>
</feature>
<dbReference type="AlphaFoldDB" id="A0A1H3ZTC0"/>
<evidence type="ECO:0000313" key="10">
    <source>
        <dbReference type="EMBL" id="SEA27003.1"/>
    </source>
</evidence>
<gene>
    <name evidence="10" type="ORF">SAMN05443550_102486</name>
</gene>
<evidence type="ECO:0000256" key="3">
    <source>
        <dbReference type="ARBA" id="ARBA00022801"/>
    </source>
</evidence>
<evidence type="ECO:0000256" key="4">
    <source>
        <dbReference type="ARBA" id="ARBA00023277"/>
    </source>
</evidence>
<sequence length="373" mass="40553">MIAIKNCKFFKEGQLVTNATILMEDGLITAITDGEIPSGYAIEDAQGNYVSPGFIDLQIYGSGGNLFSAYPRVETLRQMDEYLISKGTTGFLVCLATNTLEIFQEAITAAKAYMPEAKGFLGLHLEGPYLNPKRLGAHPEKYVHKATLEEVKRLLDDAGGVVKMMTIAHELQDEEVIRYVLDQGIVLSLGHSDANFEQANKAFANGFTTATHLFNAMPSIHHRNPNLPAAILNHPSAMASIIADGAHVNFEMVKLSYKMMQERLFLITDAVTACNIGPYQHVLNGDRYVMPDGTISGSNITLRDAVSNCVQYCKIPVAAAFDMASANPAKVLGIQDKTGSLAPGKAASLLLLSDEFVLRKVFVEGVEHLISIN</sequence>
<dbReference type="Pfam" id="PF01979">
    <property type="entry name" value="Amidohydro_1"/>
    <property type="match status" value="1"/>
</dbReference>
<evidence type="ECO:0000256" key="7">
    <source>
        <dbReference type="PIRSR" id="PIRSR038994-2"/>
    </source>
</evidence>
<dbReference type="InterPro" id="IPR006680">
    <property type="entry name" value="Amidohydro-rel"/>
</dbReference>
<keyword evidence="2 8" id="KW-0479">Metal-binding</keyword>
<proteinExistence type="inferred from homology"/>
<dbReference type="InterPro" id="IPR011059">
    <property type="entry name" value="Metal-dep_hydrolase_composite"/>
</dbReference>
<dbReference type="EMBL" id="FNRA01000002">
    <property type="protein sequence ID" value="SEA27003.1"/>
    <property type="molecule type" value="Genomic_DNA"/>
</dbReference>
<keyword evidence="11" id="KW-1185">Reference proteome</keyword>
<feature type="binding site" evidence="7">
    <location>
        <begin position="215"/>
        <end position="216"/>
    </location>
    <ligand>
        <name>substrate</name>
    </ligand>
</feature>
<evidence type="ECO:0000256" key="2">
    <source>
        <dbReference type="ARBA" id="ARBA00022723"/>
    </source>
</evidence>
<dbReference type="OrthoDB" id="9776488at2"/>
<feature type="binding site" evidence="8">
    <location>
        <position position="126"/>
    </location>
    <ligand>
        <name>Zn(2+)</name>
        <dbReference type="ChEBI" id="CHEBI:29105"/>
    </ligand>
</feature>
<feature type="binding site" evidence="8">
    <location>
        <position position="212"/>
    </location>
    <ligand>
        <name>Zn(2+)</name>
        <dbReference type="ChEBI" id="CHEBI:29105"/>
    </ligand>
</feature>
<feature type="binding site" evidence="7">
    <location>
        <begin position="295"/>
        <end position="297"/>
    </location>
    <ligand>
        <name>substrate</name>
    </ligand>
</feature>
<dbReference type="Proteomes" id="UP000198850">
    <property type="component" value="Unassembled WGS sequence"/>
</dbReference>
<evidence type="ECO:0000256" key="6">
    <source>
        <dbReference type="PIRSR" id="PIRSR038994-1"/>
    </source>
</evidence>
<feature type="domain" description="Amidohydrolase-related" evidence="9">
    <location>
        <begin position="49"/>
        <end position="365"/>
    </location>
</feature>
<dbReference type="PANTHER" id="PTHR11113">
    <property type="entry name" value="N-ACETYLGLUCOSAMINE-6-PHOSPHATE DEACETYLASE"/>
    <property type="match status" value="1"/>
</dbReference>
<feature type="binding site" evidence="7">
    <location>
        <position position="223"/>
    </location>
    <ligand>
        <name>substrate</name>
    </ligand>
</feature>
<comment type="cofactor">
    <cofactor evidence="8">
        <name>a divalent metal cation</name>
        <dbReference type="ChEBI" id="CHEBI:60240"/>
    </cofactor>
    <text evidence="8">Binds 1 divalent metal cation per subunit.</text>
</comment>
<dbReference type="GO" id="GO:0006046">
    <property type="term" value="P:N-acetylglucosamine catabolic process"/>
    <property type="evidence" value="ECO:0007669"/>
    <property type="project" value="TreeGrafter"/>
</dbReference>
<dbReference type="Gene3D" id="2.30.40.10">
    <property type="entry name" value="Urease, subunit C, domain 1"/>
    <property type="match status" value="1"/>
</dbReference>
<dbReference type="Gene3D" id="3.20.20.140">
    <property type="entry name" value="Metal-dependent hydrolases"/>
    <property type="match status" value="1"/>
</dbReference>
<accession>A0A1H3ZTC0</accession>
<evidence type="ECO:0000256" key="1">
    <source>
        <dbReference type="ARBA" id="ARBA00010716"/>
    </source>
</evidence>
<dbReference type="InterPro" id="IPR032466">
    <property type="entry name" value="Metal_Hydrolase"/>
</dbReference>
<dbReference type="STRING" id="425514.SAMN05443550_102486"/>
<dbReference type="GO" id="GO:0008448">
    <property type="term" value="F:N-acetylglucosamine-6-phosphate deacetylase activity"/>
    <property type="evidence" value="ECO:0007669"/>
    <property type="project" value="InterPro"/>
</dbReference>
<comment type="similarity">
    <text evidence="1 5">Belongs to the metallo-dependent hydrolases superfamily. NagA family.</text>
</comment>
<evidence type="ECO:0000256" key="8">
    <source>
        <dbReference type="PIRSR" id="PIRSR038994-3"/>
    </source>
</evidence>
<name>A0A1H3ZTC0_9SPHI</name>
<dbReference type="SUPFAM" id="SSF51556">
    <property type="entry name" value="Metallo-dependent hydrolases"/>
    <property type="match status" value="1"/>
</dbReference>
<organism evidence="10 11">
    <name type="scientific">Pedobacter hartonius</name>
    <dbReference type="NCBI Taxonomy" id="425514"/>
    <lineage>
        <taxon>Bacteria</taxon>
        <taxon>Pseudomonadati</taxon>
        <taxon>Bacteroidota</taxon>
        <taxon>Sphingobacteriia</taxon>
        <taxon>Sphingobacteriales</taxon>
        <taxon>Sphingobacteriaceae</taxon>
        <taxon>Pedobacter</taxon>
    </lineage>
</organism>
<dbReference type="InterPro" id="IPR003764">
    <property type="entry name" value="GlcNAc_6-P_deAcase"/>
</dbReference>
<dbReference type="CDD" id="cd00854">
    <property type="entry name" value="NagA"/>
    <property type="match status" value="1"/>
</dbReference>
<protein>
    <submittedName>
        <fullName evidence="10">N-acetylglucosamine 6-phosphate deacetylase</fullName>
    </submittedName>
</protein>
<feature type="binding site" evidence="7">
    <location>
        <position position="137"/>
    </location>
    <ligand>
        <name>substrate</name>
    </ligand>
</feature>
<feature type="binding site" evidence="7">
    <location>
        <position position="247"/>
    </location>
    <ligand>
        <name>substrate</name>
    </ligand>
</feature>
<dbReference type="SUPFAM" id="SSF51338">
    <property type="entry name" value="Composite domain of metallo-dependent hydrolases"/>
    <property type="match status" value="1"/>
</dbReference>
<evidence type="ECO:0000256" key="5">
    <source>
        <dbReference type="PIRNR" id="PIRNR038994"/>
    </source>
</evidence>